<keyword evidence="2" id="KW-1185">Reference proteome</keyword>
<proteinExistence type="predicted"/>
<name>A0A2P7RMI4_9HYPH</name>
<dbReference type="AlphaFoldDB" id="A0A2P7RMI4"/>
<dbReference type="OrthoDB" id="8373818at2"/>
<dbReference type="RefSeq" id="WP_106775410.1">
    <property type="nucleotide sequence ID" value="NZ_PXYK01000042.1"/>
</dbReference>
<sequence>MRFALFTRTLPANVRVYINPAHVVAVDTFANYTRIHTLAAAQDSIGPMHTIGVVEGIDQVISALQHAATG</sequence>
<organism evidence="1 2">
    <name type="scientific">Kumtagia ephedrae</name>
    <dbReference type="NCBI Taxonomy" id="2116701"/>
    <lineage>
        <taxon>Bacteria</taxon>
        <taxon>Pseudomonadati</taxon>
        <taxon>Pseudomonadota</taxon>
        <taxon>Alphaproteobacteria</taxon>
        <taxon>Hyphomicrobiales</taxon>
        <taxon>Phyllobacteriaceae</taxon>
        <taxon>Kumtagia</taxon>
    </lineage>
</organism>
<accession>A0A2P7RMI4</accession>
<comment type="caution">
    <text evidence="1">The sequence shown here is derived from an EMBL/GenBank/DDBJ whole genome shotgun (WGS) entry which is preliminary data.</text>
</comment>
<dbReference type="Proteomes" id="UP000241229">
    <property type="component" value="Unassembled WGS sequence"/>
</dbReference>
<protein>
    <submittedName>
        <fullName evidence="1">Uncharacterized protein</fullName>
    </submittedName>
</protein>
<dbReference type="EMBL" id="PXYK01000042">
    <property type="protein sequence ID" value="PSJ51420.1"/>
    <property type="molecule type" value="Genomic_DNA"/>
</dbReference>
<gene>
    <name evidence="1" type="ORF">C7I84_27510</name>
</gene>
<evidence type="ECO:0000313" key="1">
    <source>
        <dbReference type="EMBL" id="PSJ51420.1"/>
    </source>
</evidence>
<evidence type="ECO:0000313" key="2">
    <source>
        <dbReference type="Proteomes" id="UP000241229"/>
    </source>
</evidence>
<reference evidence="1 2" key="1">
    <citation type="submission" date="2018-03" db="EMBL/GenBank/DDBJ databases">
        <title>The draft genome of Mesorhizobium sp. 6GN-30.</title>
        <authorList>
            <person name="Liu L."/>
            <person name="Li L."/>
            <person name="Wang T."/>
            <person name="Zhang X."/>
            <person name="Liang L."/>
        </authorList>
    </citation>
    <scope>NUCLEOTIDE SEQUENCE [LARGE SCALE GENOMIC DNA]</scope>
    <source>
        <strain evidence="1 2">6GN30</strain>
    </source>
</reference>